<dbReference type="WBParaSite" id="ES5_v2.g8682.t1">
    <property type="protein sequence ID" value="ES5_v2.g8682.t1"/>
    <property type="gene ID" value="ES5_v2.g8682"/>
</dbReference>
<evidence type="ECO:0000313" key="1">
    <source>
        <dbReference type="Proteomes" id="UP000887579"/>
    </source>
</evidence>
<name>A0AC34GV41_9BILA</name>
<protein>
    <submittedName>
        <fullName evidence="2">Signal peptidase complex subunit 2</fullName>
    </submittedName>
</protein>
<accession>A0AC34GV41</accession>
<reference evidence="2" key="1">
    <citation type="submission" date="2022-11" db="UniProtKB">
        <authorList>
            <consortium name="WormBaseParasite"/>
        </authorList>
    </citation>
    <scope>IDENTIFICATION</scope>
</reference>
<sequence>MAAVVEPPREEEHRVNKWDGQTVKNTLDDIVKKLINENLPFKERFTLADGRLVLSTVAVGFALFALVYDYYNPFPKSKMILAVCAASYFVLMGVLQLYLWYVEKTIFYQALEKDGTAKDRYWKWSSEMKRFDDKYTLTAAYSQGDSFGKVSMSKSIGQYISDDGLILLPSLKTEIRELYGRALKDAKKTK</sequence>
<organism evidence="1 2">
    <name type="scientific">Panagrolaimus sp. ES5</name>
    <dbReference type="NCBI Taxonomy" id="591445"/>
    <lineage>
        <taxon>Eukaryota</taxon>
        <taxon>Metazoa</taxon>
        <taxon>Ecdysozoa</taxon>
        <taxon>Nematoda</taxon>
        <taxon>Chromadorea</taxon>
        <taxon>Rhabditida</taxon>
        <taxon>Tylenchina</taxon>
        <taxon>Panagrolaimomorpha</taxon>
        <taxon>Panagrolaimoidea</taxon>
        <taxon>Panagrolaimidae</taxon>
        <taxon>Panagrolaimus</taxon>
    </lineage>
</organism>
<proteinExistence type="predicted"/>
<dbReference type="Proteomes" id="UP000887579">
    <property type="component" value="Unplaced"/>
</dbReference>
<evidence type="ECO:0000313" key="2">
    <source>
        <dbReference type="WBParaSite" id="ES5_v2.g8682.t1"/>
    </source>
</evidence>